<dbReference type="Pfam" id="PF03987">
    <property type="entry name" value="Autophagy_act_C"/>
    <property type="match status" value="1"/>
</dbReference>
<evidence type="ECO:0000256" key="2">
    <source>
        <dbReference type="ARBA" id="ARBA00007683"/>
    </source>
</evidence>
<feature type="region of interest" description="Disordered" evidence="8">
    <location>
        <begin position="128"/>
        <end position="163"/>
    </location>
</feature>
<reference evidence="9 11" key="1">
    <citation type="journal article" date="2012" name="Nature">
        <title>Algal genomes reveal evolutionary mosaicism and the fate of nucleomorphs.</title>
        <authorList>
            <consortium name="DOE Joint Genome Institute"/>
            <person name="Curtis B.A."/>
            <person name="Tanifuji G."/>
            <person name="Burki F."/>
            <person name="Gruber A."/>
            <person name="Irimia M."/>
            <person name="Maruyama S."/>
            <person name="Arias M.C."/>
            <person name="Ball S.G."/>
            <person name="Gile G.H."/>
            <person name="Hirakawa Y."/>
            <person name="Hopkins J.F."/>
            <person name="Kuo A."/>
            <person name="Rensing S.A."/>
            <person name="Schmutz J."/>
            <person name="Symeonidi A."/>
            <person name="Elias M."/>
            <person name="Eveleigh R.J."/>
            <person name="Herman E.K."/>
            <person name="Klute M.J."/>
            <person name="Nakayama T."/>
            <person name="Obornik M."/>
            <person name="Reyes-Prieto A."/>
            <person name="Armbrust E.V."/>
            <person name="Aves S.J."/>
            <person name="Beiko R.G."/>
            <person name="Coutinho P."/>
            <person name="Dacks J.B."/>
            <person name="Durnford D.G."/>
            <person name="Fast N.M."/>
            <person name="Green B.R."/>
            <person name="Grisdale C.J."/>
            <person name="Hempel F."/>
            <person name="Henrissat B."/>
            <person name="Hoppner M.P."/>
            <person name="Ishida K."/>
            <person name="Kim E."/>
            <person name="Koreny L."/>
            <person name="Kroth P.G."/>
            <person name="Liu Y."/>
            <person name="Malik S.B."/>
            <person name="Maier U.G."/>
            <person name="McRose D."/>
            <person name="Mock T."/>
            <person name="Neilson J.A."/>
            <person name="Onodera N.T."/>
            <person name="Poole A.M."/>
            <person name="Pritham E.J."/>
            <person name="Richards T.A."/>
            <person name="Rocap G."/>
            <person name="Roy S.W."/>
            <person name="Sarai C."/>
            <person name="Schaack S."/>
            <person name="Shirato S."/>
            <person name="Slamovits C.H."/>
            <person name="Spencer D.F."/>
            <person name="Suzuki S."/>
            <person name="Worden A.Z."/>
            <person name="Zauner S."/>
            <person name="Barry K."/>
            <person name="Bell C."/>
            <person name="Bharti A.K."/>
            <person name="Crow J.A."/>
            <person name="Grimwood J."/>
            <person name="Kramer R."/>
            <person name="Lindquist E."/>
            <person name="Lucas S."/>
            <person name="Salamov A."/>
            <person name="McFadden G.I."/>
            <person name="Lane C.E."/>
            <person name="Keeling P.J."/>
            <person name="Gray M.W."/>
            <person name="Grigoriev I.V."/>
            <person name="Archibald J.M."/>
        </authorList>
    </citation>
    <scope>NUCLEOTIDE SEQUENCE</scope>
    <source>
        <strain evidence="9 11">CCMP2712</strain>
    </source>
</reference>
<dbReference type="KEGG" id="gtt:GUITHDRAFT_161501"/>
<dbReference type="EnsemblProtists" id="EKX51392">
    <property type="protein sequence ID" value="EKX51392"/>
    <property type="gene ID" value="GUITHDRAFT_161501"/>
</dbReference>
<evidence type="ECO:0000256" key="3">
    <source>
        <dbReference type="ARBA" id="ARBA00022448"/>
    </source>
</evidence>
<evidence type="ECO:0000256" key="6">
    <source>
        <dbReference type="ARBA" id="ARBA00022927"/>
    </source>
</evidence>
<dbReference type="GO" id="GO:0000422">
    <property type="term" value="P:autophagy of mitochondrion"/>
    <property type="evidence" value="ECO:0007669"/>
    <property type="project" value="TreeGrafter"/>
</dbReference>
<dbReference type="Proteomes" id="UP000011087">
    <property type="component" value="Unassembled WGS sequence"/>
</dbReference>
<evidence type="ECO:0000313" key="9">
    <source>
        <dbReference type="EMBL" id="EKX51392.1"/>
    </source>
</evidence>
<dbReference type="PANTHER" id="PTHR12866:SF2">
    <property type="entry name" value="UBIQUITIN-LIKE-CONJUGATING ENZYME ATG3"/>
    <property type="match status" value="1"/>
</dbReference>
<keyword evidence="6" id="KW-0653">Protein transport</keyword>
<dbReference type="GO" id="GO:0015031">
    <property type="term" value="P:protein transport"/>
    <property type="evidence" value="ECO:0007669"/>
    <property type="project" value="UniProtKB-KW"/>
</dbReference>
<dbReference type="GO" id="GO:0019776">
    <property type="term" value="F:Atg8-family ligase activity"/>
    <property type="evidence" value="ECO:0007669"/>
    <property type="project" value="TreeGrafter"/>
</dbReference>
<comment type="subcellular location">
    <subcellularLocation>
        <location evidence="1">Cytoplasm</location>
    </subcellularLocation>
</comment>
<dbReference type="OrthoDB" id="1584384at2759"/>
<dbReference type="GO" id="GO:0061723">
    <property type="term" value="P:glycophagy"/>
    <property type="evidence" value="ECO:0007669"/>
    <property type="project" value="TreeGrafter"/>
</dbReference>
<keyword evidence="4" id="KW-0963">Cytoplasm</keyword>
<dbReference type="GO" id="GO:0000407">
    <property type="term" value="C:phagophore assembly site"/>
    <property type="evidence" value="ECO:0007669"/>
    <property type="project" value="TreeGrafter"/>
</dbReference>
<accession>L1JSH7</accession>
<keyword evidence="5" id="KW-0833">Ubl conjugation pathway</keyword>
<dbReference type="GO" id="GO:0000045">
    <property type="term" value="P:autophagosome assembly"/>
    <property type="evidence" value="ECO:0007669"/>
    <property type="project" value="TreeGrafter"/>
</dbReference>
<dbReference type="OMA" id="HCPTWSW"/>
<dbReference type="RefSeq" id="XP_005838372.1">
    <property type="nucleotide sequence ID" value="XM_005838315.1"/>
</dbReference>
<dbReference type="InterPro" id="IPR007135">
    <property type="entry name" value="Atg3/Atg10"/>
</dbReference>
<dbReference type="PaxDb" id="55529-EKX51392"/>
<dbReference type="eggNOG" id="KOG2981">
    <property type="taxonomic scope" value="Eukaryota"/>
</dbReference>
<dbReference type="AlphaFoldDB" id="L1JSH7"/>
<keyword evidence="7" id="KW-0072">Autophagy</keyword>
<dbReference type="GO" id="GO:0005829">
    <property type="term" value="C:cytosol"/>
    <property type="evidence" value="ECO:0007669"/>
    <property type="project" value="TreeGrafter"/>
</dbReference>
<evidence type="ECO:0000256" key="8">
    <source>
        <dbReference type="SAM" id="MobiDB-lite"/>
    </source>
</evidence>
<dbReference type="EMBL" id="JH992975">
    <property type="protein sequence ID" value="EKX51392.1"/>
    <property type="molecule type" value="Genomic_DNA"/>
</dbReference>
<evidence type="ECO:0000256" key="7">
    <source>
        <dbReference type="ARBA" id="ARBA00023006"/>
    </source>
</evidence>
<gene>
    <name evidence="9" type="ORF">GUITHDRAFT_161501</name>
</gene>
<keyword evidence="3" id="KW-0813">Transport</keyword>
<protein>
    <submittedName>
        <fullName evidence="9 10">Uncharacterized protein</fullName>
    </submittedName>
</protein>
<evidence type="ECO:0000256" key="1">
    <source>
        <dbReference type="ARBA" id="ARBA00004496"/>
    </source>
</evidence>
<reference evidence="11" key="2">
    <citation type="submission" date="2012-11" db="EMBL/GenBank/DDBJ databases">
        <authorList>
            <person name="Kuo A."/>
            <person name="Curtis B.A."/>
            <person name="Tanifuji G."/>
            <person name="Burki F."/>
            <person name="Gruber A."/>
            <person name="Irimia M."/>
            <person name="Maruyama S."/>
            <person name="Arias M.C."/>
            <person name="Ball S.G."/>
            <person name="Gile G.H."/>
            <person name="Hirakawa Y."/>
            <person name="Hopkins J.F."/>
            <person name="Rensing S.A."/>
            <person name="Schmutz J."/>
            <person name="Symeonidi A."/>
            <person name="Elias M."/>
            <person name="Eveleigh R.J."/>
            <person name="Herman E.K."/>
            <person name="Klute M.J."/>
            <person name="Nakayama T."/>
            <person name="Obornik M."/>
            <person name="Reyes-Prieto A."/>
            <person name="Armbrust E.V."/>
            <person name="Aves S.J."/>
            <person name="Beiko R.G."/>
            <person name="Coutinho P."/>
            <person name="Dacks J.B."/>
            <person name="Durnford D.G."/>
            <person name="Fast N.M."/>
            <person name="Green B.R."/>
            <person name="Grisdale C."/>
            <person name="Hempe F."/>
            <person name="Henrissat B."/>
            <person name="Hoppner M.P."/>
            <person name="Ishida K.-I."/>
            <person name="Kim E."/>
            <person name="Koreny L."/>
            <person name="Kroth P.G."/>
            <person name="Liu Y."/>
            <person name="Malik S.-B."/>
            <person name="Maier U.G."/>
            <person name="McRose D."/>
            <person name="Mock T."/>
            <person name="Neilson J.A."/>
            <person name="Onodera N.T."/>
            <person name="Poole A.M."/>
            <person name="Pritham E.J."/>
            <person name="Richards T.A."/>
            <person name="Rocap G."/>
            <person name="Roy S.W."/>
            <person name="Sarai C."/>
            <person name="Schaack S."/>
            <person name="Shirato S."/>
            <person name="Slamovits C.H."/>
            <person name="Spencer D.F."/>
            <person name="Suzuki S."/>
            <person name="Worden A.Z."/>
            <person name="Zauner S."/>
            <person name="Barry K."/>
            <person name="Bell C."/>
            <person name="Bharti A.K."/>
            <person name="Crow J.A."/>
            <person name="Grimwood J."/>
            <person name="Kramer R."/>
            <person name="Lindquist E."/>
            <person name="Lucas S."/>
            <person name="Salamov A."/>
            <person name="McFadden G.I."/>
            <person name="Lane C.E."/>
            <person name="Keeling P.J."/>
            <person name="Gray M.W."/>
            <person name="Grigoriev I.V."/>
            <person name="Archibald J.M."/>
        </authorList>
    </citation>
    <scope>NUCLEOTIDE SEQUENCE</scope>
    <source>
        <strain evidence="11">CCMP2712</strain>
    </source>
</reference>
<proteinExistence type="inferred from homology"/>
<organism evidence="9">
    <name type="scientific">Guillardia theta (strain CCMP2712)</name>
    <name type="common">Cryptophyte</name>
    <dbReference type="NCBI Taxonomy" id="905079"/>
    <lineage>
        <taxon>Eukaryota</taxon>
        <taxon>Cryptophyceae</taxon>
        <taxon>Pyrenomonadales</taxon>
        <taxon>Geminigeraceae</taxon>
        <taxon>Guillardia</taxon>
    </lineage>
</organism>
<dbReference type="GO" id="GO:0044804">
    <property type="term" value="P:nucleophagy"/>
    <property type="evidence" value="ECO:0007669"/>
    <property type="project" value="TreeGrafter"/>
</dbReference>
<dbReference type="GeneID" id="17308156"/>
<evidence type="ECO:0000256" key="4">
    <source>
        <dbReference type="ARBA" id="ARBA00022490"/>
    </source>
</evidence>
<reference evidence="10" key="3">
    <citation type="submission" date="2016-03" db="UniProtKB">
        <authorList>
            <consortium name="EnsemblProtists"/>
        </authorList>
    </citation>
    <scope>IDENTIFICATION</scope>
</reference>
<evidence type="ECO:0000313" key="10">
    <source>
        <dbReference type="EnsemblProtists" id="EKX51392"/>
    </source>
</evidence>
<dbReference type="PANTHER" id="PTHR12866">
    <property type="entry name" value="UBIQUITIN-LIKE-CONJUGATING ENZYME ATG3"/>
    <property type="match status" value="1"/>
</dbReference>
<evidence type="ECO:0000313" key="11">
    <source>
        <dbReference type="Proteomes" id="UP000011087"/>
    </source>
</evidence>
<keyword evidence="11" id="KW-1185">Reference proteome</keyword>
<dbReference type="STRING" id="905079.L1JSH7"/>
<sequence length="319" mass="35609">MSMFDAMKHAVHSVFKETVESVTSVSHVSQFREKGVLTPEEFVAAGDMLVYKCPSWSWEAGDPSKAKDYLPKNKQYLITRNVPCHQRVAALGESVREIAMEDAEDEEWTYTQTLGAAKDGEAREIEDIDAEEEPKSMETSGTEEVKAPVTAAPESQDEDVPDLDDLELDEDDAILPDDPSVILPSPAAGAASASSGFVKTRSYNISITYDKYYMVPRMWLFGYDEDGRPLTHAQVFEDMSQDHAKRTVTIDPHPHVPGVSHASVHPCKHAPTLKRIIDQIESGDSGRQMRPDQSLFLFLKFISSIIPTIEYDFTMDFDA</sequence>
<dbReference type="HOGENOM" id="CLU_027518_0_0_1"/>
<evidence type="ECO:0000256" key="5">
    <source>
        <dbReference type="ARBA" id="ARBA00022786"/>
    </source>
</evidence>
<name>L1JSH7_GUITC</name>
<comment type="similarity">
    <text evidence="2">Belongs to the ATG3 family.</text>
</comment>